<comment type="caution">
    <text evidence="3">The sequence shown here is derived from an EMBL/GenBank/DDBJ whole genome shotgun (WGS) entry which is preliminary data.</text>
</comment>
<feature type="region of interest" description="Disordered" evidence="1">
    <location>
        <begin position="171"/>
        <end position="200"/>
    </location>
</feature>
<evidence type="ECO:0000259" key="2">
    <source>
        <dbReference type="PROSITE" id="PS50181"/>
    </source>
</evidence>
<proteinExistence type="predicted"/>
<dbReference type="OrthoDB" id="3219396at2759"/>
<sequence>MASSLFCNIFKRLPGNSVEMSTRFLEPEQKSFDTFQAWRSVREHHHQINKAASRLNSIKIKTQEFLEASSSQAHELSALEGLPEEILIAVMEYLDYESLYRLSQTTGYFLRLSFDSVFESDPSWRTFRHTIDGLSNGPRRRVLDRTKCQPRAPVLSQELLLPRHGPASAFEPKSCSKPVSVHHPSEENGITSDIEDEDEGETMLEFMTREPLPLDFEPELGRKSRPAQKPLKKYGAIFNIEDEDEGETMFDFMARGR</sequence>
<protein>
    <recommendedName>
        <fullName evidence="2">F-box domain-containing protein</fullName>
    </recommendedName>
</protein>
<dbReference type="Proteomes" id="UP000297716">
    <property type="component" value="Unassembled WGS sequence"/>
</dbReference>
<dbReference type="InterPro" id="IPR036047">
    <property type="entry name" value="F-box-like_dom_sf"/>
</dbReference>
<reference evidence="3 4" key="1">
    <citation type="submission" date="2019-03" db="EMBL/GenBank/DDBJ databases">
        <title>Draft genome sequence of Xylaria hypoxylon DSM 108379, a ubiquitous saprotrophic-parasitic fungi on hardwood.</title>
        <authorList>
            <person name="Buettner E."/>
            <person name="Leonhardt S."/>
            <person name="Gebauer A.M."/>
            <person name="Liers C."/>
            <person name="Hofrichter M."/>
            <person name="Kellner H."/>
        </authorList>
    </citation>
    <scope>NUCLEOTIDE SEQUENCE [LARGE SCALE GENOMIC DNA]</scope>
    <source>
        <strain evidence="3 4">DSM 108379</strain>
    </source>
</reference>
<gene>
    <name evidence="3" type="ORF">E0Z10_g10102</name>
</gene>
<dbReference type="PROSITE" id="PS50181">
    <property type="entry name" value="FBOX"/>
    <property type="match status" value="1"/>
</dbReference>
<name>A0A4Z0YFI6_9PEZI</name>
<evidence type="ECO:0000313" key="3">
    <source>
        <dbReference type="EMBL" id="TGJ78658.1"/>
    </source>
</evidence>
<dbReference type="InterPro" id="IPR001810">
    <property type="entry name" value="F-box_dom"/>
</dbReference>
<dbReference type="Pfam" id="PF12937">
    <property type="entry name" value="F-box-like"/>
    <property type="match status" value="1"/>
</dbReference>
<keyword evidence="4" id="KW-1185">Reference proteome</keyword>
<dbReference type="Gene3D" id="1.20.1280.50">
    <property type="match status" value="1"/>
</dbReference>
<dbReference type="AlphaFoldDB" id="A0A4Z0YFI6"/>
<dbReference type="SUPFAM" id="SSF81383">
    <property type="entry name" value="F-box domain"/>
    <property type="match status" value="1"/>
</dbReference>
<feature type="domain" description="F-box" evidence="2">
    <location>
        <begin position="76"/>
        <end position="127"/>
    </location>
</feature>
<dbReference type="EMBL" id="SKBN01000363">
    <property type="protein sequence ID" value="TGJ78658.1"/>
    <property type="molecule type" value="Genomic_DNA"/>
</dbReference>
<evidence type="ECO:0000256" key="1">
    <source>
        <dbReference type="SAM" id="MobiDB-lite"/>
    </source>
</evidence>
<organism evidence="3 4">
    <name type="scientific">Xylaria hypoxylon</name>
    <dbReference type="NCBI Taxonomy" id="37992"/>
    <lineage>
        <taxon>Eukaryota</taxon>
        <taxon>Fungi</taxon>
        <taxon>Dikarya</taxon>
        <taxon>Ascomycota</taxon>
        <taxon>Pezizomycotina</taxon>
        <taxon>Sordariomycetes</taxon>
        <taxon>Xylariomycetidae</taxon>
        <taxon>Xylariales</taxon>
        <taxon>Xylariaceae</taxon>
        <taxon>Xylaria</taxon>
    </lineage>
</organism>
<evidence type="ECO:0000313" key="4">
    <source>
        <dbReference type="Proteomes" id="UP000297716"/>
    </source>
</evidence>
<accession>A0A4Z0YFI6</accession>